<evidence type="ECO:0000313" key="4">
    <source>
        <dbReference type="EMBL" id="KAA8783770.1"/>
    </source>
</evidence>
<accession>A0A5M9WQ78</accession>
<dbReference type="EMBL" id="RIAS01000003">
    <property type="protein sequence ID" value="KAA8783770.1"/>
    <property type="molecule type" value="Genomic_DNA"/>
</dbReference>
<dbReference type="GO" id="GO:0003700">
    <property type="term" value="F:DNA-binding transcription factor activity"/>
    <property type="evidence" value="ECO:0007669"/>
    <property type="project" value="InterPro"/>
</dbReference>
<protein>
    <submittedName>
        <fullName evidence="4">MerR family transcriptional regulator</fullName>
    </submittedName>
</protein>
<proteinExistence type="predicted"/>
<evidence type="ECO:0000313" key="5">
    <source>
        <dbReference type="Proteomes" id="UP000323664"/>
    </source>
</evidence>
<evidence type="ECO:0000259" key="3">
    <source>
        <dbReference type="PROSITE" id="PS50937"/>
    </source>
</evidence>
<dbReference type="PRINTS" id="PR00040">
    <property type="entry name" value="HTHMERR"/>
</dbReference>
<gene>
    <name evidence="4" type="ORF">EC604_07915</name>
</gene>
<dbReference type="Gene3D" id="1.10.1660.10">
    <property type="match status" value="1"/>
</dbReference>
<reference evidence="4 5" key="1">
    <citation type="journal article" date="2019" name="J. Ind. Microbiol. Biotechnol.">
        <title>Paenibacillus amylolyticus 27C64 has a diverse set of carbohydrate-active enzymes and complete pectin deconstruction system.</title>
        <authorList>
            <person name="Keggi C."/>
            <person name="Doran-Peterson J."/>
        </authorList>
    </citation>
    <scope>NUCLEOTIDE SEQUENCE [LARGE SCALE GENOMIC DNA]</scope>
    <source>
        <strain evidence="4 5">27C64</strain>
    </source>
</reference>
<name>A0A5M9WQ78_PAEAM</name>
<sequence length="140" mass="15923">MFTVHEAALITGLTEHAVRYYTDKGLIPSVQRNKNNVRLFNDEAINWLRGVRCLKQTGLPIEDIKTYVDLCLEGDSTVPQRLALMMQFKEAALTQLEEAKQRVAHLEEKTLHYQEILEKGIPDITNPAQWETSGSKATLN</sequence>
<keyword evidence="2" id="KW-0175">Coiled coil</keyword>
<dbReference type="RefSeq" id="WP_123063636.1">
    <property type="nucleotide sequence ID" value="NZ_RIAS01000003.1"/>
</dbReference>
<comment type="caution">
    <text evidence="4">The sequence shown here is derived from an EMBL/GenBank/DDBJ whole genome shotgun (WGS) entry which is preliminary data.</text>
</comment>
<dbReference type="PANTHER" id="PTHR30204:SF83">
    <property type="entry name" value="TRANSCRIPTIONAL REGULATOR, MERR FAMILY"/>
    <property type="match status" value="1"/>
</dbReference>
<evidence type="ECO:0000256" key="1">
    <source>
        <dbReference type="ARBA" id="ARBA00023125"/>
    </source>
</evidence>
<dbReference type="PANTHER" id="PTHR30204">
    <property type="entry name" value="REDOX-CYCLING DRUG-SENSING TRANSCRIPTIONAL ACTIVATOR SOXR"/>
    <property type="match status" value="1"/>
</dbReference>
<dbReference type="InterPro" id="IPR047057">
    <property type="entry name" value="MerR_fam"/>
</dbReference>
<dbReference type="Proteomes" id="UP000323664">
    <property type="component" value="Unassembled WGS sequence"/>
</dbReference>
<dbReference type="Pfam" id="PF13411">
    <property type="entry name" value="MerR_1"/>
    <property type="match status" value="1"/>
</dbReference>
<organism evidence="4 5">
    <name type="scientific">Paenibacillus amylolyticus</name>
    <dbReference type="NCBI Taxonomy" id="1451"/>
    <lineage>
        <taxon>Bacteria</taxon>
        <taxon>Bacillati</taxon>
        <taxon>Bacillota</taxon>
        <taxon>Bacilli</taxon>
        <taxon>Bacillales</taxon>
        <taxon>Paenibacillaceae</taxon>
        <taxon>Paenibacillus</taxon>
    </lineage>
</organism>
<dbReference type="InterPro" id="IPR000551">
    <property type="entry name" value="MerR-type_HTH_dom"/>
</dbReference>
<feature type="coiled-coil region" evidence="2">
    <location>
        <begin position="89"/>
        <end position="116"/>
    </location>
</feature>
<dbReference type="InterPro" id="IPR009061">
    <property type="entry name" value="DNA-bd_dom_put_sf"/>
</dbReference>
<dbReference type="SMART" id="SM00422">
    <property type="entry name" value="HTH_MERR"/>
    <property type="match status" value="1"/>
</dbReference>
<dbReference type="SUPFAM" id="SSF46955">
    <property type="entry name" value="Putative DNA-binding domain"/>
    <property type="match status" value="1"/>
</dbReference>
<dbReference type="GO" id="GO:0003677">
    <property type="term" value="F:DNA binding"/>
    <property type="evidence" value="ECO:0007669"/>
    <property type="project" value="UniProtKB-KW"/>
</dbReference>
<dbReference type="PROSITE" id="PS50937">
    <property type="entry name" value="HTH_MERR_2"/>
    <property type="match status" value="1"/>
</dbReference>
<dbReference type="CDD" id="cd01109">
    <property type="entry name" value="HTH_YyaN"/>
    <property type="match status" value="1"/>
</dbReference>
<dbReference type="AlphaFoldDB" id="A0A5M9WQ78"/>
<evidence type="ECO:0000256" key="2">
    <source>
        <dbReference type="SAM" id="Coils"/>
    </source>
</evidence>
<dbReference type="OrthoDB" id="9811174at2"/>
<feature type="domain" description="HTH merR-type" evidence="3">
    <location>
        <begin position="1"/>
        <end position="70"/>
    </location>
</feature>
<keyword evidence="1" id="KW-0238">DNA-binding</keyword>